<dbReference type="AlphaFoldDB" id="A0A3P7N622"/>
<proteinExistence type="predicted"/>
<reference evidence="1 2" key="1">
    <citation type="submission" date="2018-11" db="EMBL/GenBank/DDBJ databases">
        <authorList>
            <consortium name="Pathogen Informatics"/>
        </authorList>
    </citation>
    <scope>NUCLEOTIDE SEQUENCE [LARGE SCALE GENOMIC DNA]</scope>
</reference>
<sequence length="103" mass="12376">MLDPLIFHFVLREKIIYVKDEVYLPLSFRRRLHRLSHRLHQRKDTSVLSLIQLIFEQAKKLFKEKQIADEVNFAENPSLNVAKLFLRTVKVQRKAQHPILPEF</sequence>
<keyword evidence="2" id="KW-1185">Reference proteome</keyword>
<protein>
    <submittedName>
        <fullName evidence="1">Uncharacterized protein</fullName>
    </submittedName>
</protein>
<dbReference type="EMBL" id="UYRU01092090">
    <property type="protein sequence ID" value="VDN37945.1"/>
    <property type="molecule type" value="Genomic_DNA"/>
</dbReference>
<organism evidence="1 2">
    <name type="scientific">Dibothriocephalus latus</name>
    <name type="common">Fish tapeworm</name>
    <name type="synonym">Diphyllobothrium latum</name>
    <dbReference type="NCBI Taxonomy" id="60516"/>
    <lineage>
        <taxon>Eukaryota</taxon>
        <taxon>Metazoa</taxon>
        <taxon>Spiralia</taxon>
        <taxon>Lophotrochozoa</taxon>
        <taxon>Platyhelminthes</taxon>
        <taxon>Cestoda</taxon>
        <taxon>Eucestoda</taxon>
        <taxon>Diphyllobothriidea</taxon>
        <taxon>Diphyllobothriidae</taxon>
        <taxon>Dibothriocephalus</taxon>
    </lineage>
</organism>
<name>A0A3P7N622_DIBLA</name>
<dbReference type="OrthoDB" id="10524310at2759"/>
<accession>A0A3P7N622</accession>
<dbReference type="Proteomes" id="UP000281553">
    <property type="component" value="Unassembled WGS sequence"/>
</dbReference>
<evidence type="ECO:0000313" key="2">
    <source>
        <dbReference type="Proteomes" id="UP000281553"/>
    </source>
</evidence>
<evidence type="ECO:0000313" key="1">
    <source>
        <dbReference type="EMBL" id="VDN37945.1"/>
    </source>
</evidence>
<gene>
    <name evidence="1" type="ORF">DILT_LOCUS17477</name>
</gene>